<protein>
    <submittedName>
        <fullName evidence="3">Phytase</fullName>
    </submittedName>
</protein>
<reference evidence="3 4" key="1">
    <citation type="journal article" date="2015" name="Stand. Genomic Sci.">
        <title>Genomic Encyclopedia of Bacterial and Archaeal Type Strains, Phase III: the genomes of soil and plant-associated and newly described type strains.</title>
        <authorList>
            <person name="Whitman W.B."/>
            <person name="Woyke T."/>
            <person name="Klenk H.P."/>
            <person name="Zhou Y."/>
            <person name="Lilburn T.G."/>
            <person name="Beck B.J."/>
            <person name="De Vos P."/>
            <person name="Vandamme P."/>
            <person name="Eisen J.A."/>
            <person name="Garrity G."/>
            <person name="Hugenholtz P."/>
            <person name="Kyrpides N.C."/>
        </authorList>
    </citation>
    <scope>NUCLEOTIDE SEQUENCE [LARGE SCALE GENOMIC DNA]</scope>
    <source>
        <strain evidence="3 4">VKM Ac-2572</strain>
    </source>
</reference>
<dbReference type="SUPFAM" id="SSF50956">
    <property type="entry name" value="Thermostable phytase (3-phytase)"/>
    <property type="match status" value="1"/>
</dbReference>
<name>A0A4V2RZ64_9ACTN</name>
<dbReference type="InterPro" id="IPR003431">
    <property type="entry name" value="B-propeller_Phytase"/>
</dbReference>
<feature type="region of interest" description="Disordered" evidence="1">
    <location>
        <begin position="1"/>
        <end position="54"/>
    </location>
</feature>
<evidence type="ECO:0000256" key="1">
    <source>
        <dbReference type="SAM" id="MobiDB-lite"/>
    </source>
</evidence>
<dbReference type="PROSITE" id="PS51662">
    <property type="entry name" value="BP_PHYTASE"/>
    <property type="match status" value="1"/>
</dbReference>
<sequence>MDGVQHSDGAAVTTQPLGPLFPHGLFAVHDGENTPGDGDREGTNFKLVRLEKLP</sequence>
<organism evidence="3 4">
    <name type="scientific">Kribbella steppae</name>
    <dbReference type="NCBI Taxonomy" id="2512223"/>
    <lineage>
        <taxon>Bacteria</taxon>
        <taxon>Bacillati</taxon>
        <taxon>Actinomycetota</taxon>
        <taxon>Actinomycetes</taxon>
        <taxon>Propionibacteriales</taxon>
        <taxon>Kribbellaceae</taxon>
        <taxon>Kribbella</taxon>
    </lineage>
</organism>
<dbReference type="GO" id="GO:0016158">
    <property type="term" value="F:inositol hexakisphosphate 3-phosphatase activity"/>
    <property type="evidence" value="ECO:0007669"/>
    <property type="project" value="InterPro"/>
</dbReference>
<comment type="caution">
    <text evidence="3">The sequence shown here is derived from an EMBL/GenBank/DDBJ whole genome shotgun (WGS) entry which is preliminary data.</text>
</comment>
<dbReference type="AlphaFoldDB" id="A0A4V2RZ64"/>
<feature type="compositionally biased region" description="Basic and acidic residues" evidence="1">
    <location>
        <begin position="29"/>
        <end position="54"/>
    </location>
</feature>
<dbReference type="Gene3D" id="2.120.10.30">
    <property type="entry name" value="TolB, C-terminal domain"/>
    <property type="match status" value="1"/>
</dbReference>
<feature type="domain" description="BPP" evidence="2">
    <location>
        <begin position="1"/>
        <end position="54"/>
    </location>
</feature>
<accession>A0A4V2RZ64</accession>
<dbReference type="Pfam" id="PF02333">
    <property type="entry name" value="Phytase"/>
    <property type="match status" value="1"/>
</dbReference>
<evidence type="ECO:0000259" key="2">
    <source>
        <dbReference type="PROSITE" id="PS51662"/>
    </source>
</evidence>
<evidence type="ECO:0000313" key="3">
    <source>
        <dbReference type="EMBL" id="TCO24485.1"/>
    </source>
</evidence>
<gene>
    <name evidence="3" type="ORF">EV652_10816</name>
</gene>
<keyword evidence="4" id="KW-1185">Reference proteome</keyword>
<dbReference type="InterPro" id="IPR011042">
    <property type="entry name" value="6-blade_b-propeller_TolB-like"/>
</dbReference>
<dbReference type="EMBL" id="SLWN01000008">
    <property type="protein sequence ID" value="TCO24485.1"/>
    <property type="molecule type" value="Genomic_DNA"/>
</dbReference>
<evidence type="ECO:0000313" key="4">
    <source>
        <dbReference type="Proteomes" id="UP000294508"/>
    </source>
</evidence>
<proteinExistence type="predicted"/>
<dbReference type="Proteomes" id="UP000294508">
    <property type="component" value="Unassembled WGS sequence"/>
</dbReference>